<evidence type="ECO:0000313" key="1">
    <source>
        <dbReference type="EMBL" id="KAH7998255.1"/>
    </source>
</evidence>
<protein>
    <submittedName>
        <fullName evidence="1">Uncharacterized protein</fullName>
    </submittedName>
</protein>
<dbReference type="EMBL" id="CM037625">
    <property type="protein sequence ID" value="KAH7998255.1"/>
    <property type="molecule type" value="Genomic_DNA"/>
</dbReference>
<reference evidence="1" key="1">
    <citation type="submission" date="2021-08" db="EMBL/GenBank/DDBJ databases">
        <title>The first chromosome-level gecko genome reveals the dynamic sex chromosomes of Neotropical dwarf geckos (Sphaerodactylidae: Sphaerodactylus).</title>
        <authorList>
            <person name="Pinto B.J."/>
            <person name="Keating S.E."/>
            <person name="Gamble T."/>
        </authorList>
    </citation>
    <scope>NUCLEOTIDE SEQUENCE</scope>
    <source>
        <strain evidence="1">TG3544</strain>
    </source>
</reference>
<organism evidence="1 2">
    <name type="scientific">Sphaerodactylus townsendi</name>
    <dbReference type="NCBI Taxonomy" id="933632"/>
    <lineage>
        <taxon>Eukaryota</taxon>
        <taxon>Metazoa</taxon>
        <taxon>Chordata</taxon>
        <taxon>Craniata</taxon>
        <taxon>Vertebrata</taxon>
        <taxon>Euteleostomi</taxon>
        <taxon>Lepidosauria</taxon>
        <taxon>Squamata</taxon>
        <taxon>Bifurcata</taxon>
        <taxon>Gekkota</taxon>
        <taxon>Sphaerodactylidae</taxon>
        <taxon>Sphaerodactylus</taxon>
    </lineage>
</organism>
<evidence type="ECO:0000313" key="2">
    <source>
        <dbReference type="Proteomes" id="UP000827872"/>
    </source>
</evidence>
<accession>A0ACB8EZJ4</accession>
<dbReference type="Proteomes" id="UP000827872">
    <property type="component" value="Linkage Group LG12"/>
</dbReference>
<name>A0ACB8EZJ4_9SAUR</name>
<proteinExistence type="predicted"/>
<sequence length="105" mass="11553">MIEPYHPIADCRMAISAEVIKQTPPLAFPVMSKVTVFDIYSPKYLIDISKGPPPLCIPTIAVWGTLNWYQKSTLDMQEMNKVNLDKPKATGRKVGPGVGAQPVTP</sequence>
<comment type="caution">
    <text evidence="1">The sequence shown here is derived from an EMBL/GenBank/DDBJ whole genome shotgun (WGS) entry which is preliminary data.</text>
</comment>
<gene>
    <name evidence="1" type="ORF">K3G42_014162</name>
</gene>
<keyword evidence="2" id="KW-1185">Reference proteome</keyword>